<proteinExistence type="predicted"/>
<dbReference type="AlphaFoldDB" id="A0A917PEV0"/>
<gene>
    <name evidence="2" type="ORF">GCM10008939_17450</name>
</gene>
<keyword evidence="1" id="KW-0732">Signal</keyword>
<comment type="caution">
    <text evidence="2">The sequence shown here is derived from an EMBL/GenBank/DDBJ whole genome shotgun (WGS) entry which is preliminary data.</text>
</comment>
<name>A0A917PEV0_9DEIO</name>
<dbReference type="Proteomes" id="UP000635726">
    <property type="component" value="Unassembled WGS sequence"/>
</dbReference>
<feature type="signal peptide" evidence="1">
    <location>
        <begin position="1"/>
        <end position="19"/>
    </location>
</feature>
<evidence type="ECO:0000313" key="3">
    <source>
        <dbReference type="Proteomes" id="UP000635726"/>
    </source>
</evidence>
<feature type="chain" id="PRO_5037001493" evidence="1">
    <location>
        <begin position="20"/>
        <end position="164"/>
    </location>
</feature>
<accession>A0A917PEV0</accession>
<sequence>MRRLLLAVAASTLVTFAGAADLSGIIVNHVMQKVPATLTLQIPAREGAQNAAVWILKGDAQAQLWQNPTGLQAENLTFYYFYSLGPDYWVVMLGGPQAPLRDYLGTSRYRAVGTLQLAEGPGTLLRIEGGRFSGYMAMQGPRQKLFLMPPALVARSPRLAPYLK</sequence>
<evidence type="ECO:0000256" key="1">
    <source>
        <dbReference type="SAM" id="SignalP"/>
    </source>
</evidence>
<reference evidence="2" key="1">
    <citation type="journal article" date="2014" name="Int. J. Syst. Evol. Microbiol.">
        <title>Complete genome sequence of Corynebacterium casei LMG S-19264T (=DSM 44701T), isolated from a smear-ripened cheese.</title>
        <authorList>
            <consortium name="US DOE Joint Genome Institute (JGI-PGF)"/>
            <person name="Walter F."/>
            <person name="Albersmeier A."/>
            <person name="Kalinowski J."/>
            <person name="Ruckert C."/>
        </authorList>
    </citation>
    <scope>NUCLEOTIDE SEQUENCE</scope>
    <source>
        <strain evidence="2">JCM 14371</strain>
    </source>
</reference>
<keyword evidence="3" id="KW-1185">Reference proteome</keyword>
<dbReference type="RefSeq" id="WP_188962347.1">
    <property type="nucleotide sequence ID" value="NZ_BMOE01000004.1"/>
</dbReference>
<dbReference type="EMBL" id="BMOE01000004">
    <property type="protein sequence ID" value="GGJ73686.1"/>
    <property type="molecule type" value="Genomic_DNA"/>
</dbReference>
<evidence type="ECO:0000313" key="2">
    <source>
        <dbReference type="EMBL" id="GGJ73686.1"/>
    </source>
</evidence>
<organism evidence="2 3">
    <name type="scientific">Deinococcus aquiradiocola</name>
    <dbReference type="NCBI Taxonomy" id="393059"/>
    <lineage>
        <taxon>Bacteria</taxon>
        <taxon>Thermotogati</taxon>
        <taxon>Deinococcota</taxon>
        <taxon>Deinococci</taxon>
        <taxon>Deinococcales</taxon>
        <taxon>Deinococcaceae</taxon>
        <taxon>Deinococcus</taxon>
    </lineage>
</organism>
<reference evidence="2" key="2">
    <citation type="submission" date="2020-09" db="EMBL/GenBank/DDBJ databases">
        <authorList>
            <person name="Sun Q."/>
            <person name="Ohkuma M."/>
        </authorList>
    </citation>
    <scope>NUCLEOTIDE SEQUENCE</scope>
    <source>
        <strain evidence="2">JCM 14371</strain>
    </source>
</reference>
<protein>
    <submittedName>
        <fullName evidence="2">Uncharacterized protein</fullName>
    </submittedName>
</protein>